<protein>
    <submittedName>
        <fullName evidence="4">DUF4296 domain-containing protein</fullName>
    </submittedName>
</protein>
<dbReference type="PROSITE" id="PS51257">
    <property type="entry name" value="PROKAR_LIPOPROTEIN"/>
    <property type="match status" value="1"/>
</dbReference>
<feature type="signal peptide" evidence="2">
    <location>
        <begin position="1"/>
        <end position="22"/>
    </location>
</feature>
<evidence type="ECO:0000313" key="4">
    <source>
        <dbReference type="EMBL" id="MCW4127258.1"/>
    </source>
</evidence>
<name>A0AAP3BA57_9BACT</name>
<dbReference type="RefSeq" id="WP_264965380.1">
    <property type="nucleotide sequence ID" value="NZ_JAPDVK010000001.1"/>
</dbReference>
<feature type="domain" description="DUF4296" evidence="3">
    <location>
        <begin position="26"/>
        <end position="106"/>
    </location>
</feature>
<feature type="region of interest" description="Disordered" evidence="1">
    <location>
        <begin position="261"/>
        <end position="344"/>
    </location>
</feature>
<evidence type="ECO:0000256" key="2">
    <source>
        <dbReference type="SAM" id="SignalP"/>
    </source>
</evidence>
<evidence type="ECO:0000256" key="1">
    <source>
        <dbReference type="SAM" id="MobiDB-lite"/>
    </source>
</evidence>
<dbReference type="Pfam" id="PF14129">
    <property type="entry name" value="DUF4296"/>
    <property type="match status" value="1"/>
</dbReference>
<dbReference type="AlphaFoldDB" id="A0AAP3BA57"/>
<dbReference type="EMBL" id="JAPDVK010000001">
    <property type="protein sequence ID" value="MCW4127258.1"/>
    <property type="molecule type" value="Genomic_DNA"/>
</dbReference>
<evidence type="ECO:0000259" key="3">
    <source>
        <dbReference type="Pfam" id="PF14129"/>
    </source>
</evidence>
<proteinExistence type="predicted"/>
<dbReference type="InterPro" id="IPR025381">
    <property type="entry name" value="DUF4296"/>
</dbReference>
<feature type="compositionally biased region" description="Low complexity" evidence="1">
    <location>
        <begin position="265"/>
        <end position="277"/>
    </location>
</feature>
<organism evidence="4 5">
    <name type="scientific">Segatella copri</name>
    <dbReference type="NCBI Taxonomy" id="165179"/>
    <lineage>
        <taxon>Bacteria</taxon>
        <taxon>Pseudomonadati</taxon>
        <taxon>Bacteroidota</taxon>
        <taxon>Bacteroidia</taxon>
        <taxon>Bacteroidales</taxon>
        <taxon>Prevotellaceae</taxon>
        <taxon>Segatella</taxon>
    </lineage>
</organism>
<gene>
    <name evidence="4" type="ORF">ONT16_03015</name>
</gene>
<comment type="caution">
    <text evidence="4">The sequence shown here is derived from an EMBL/GenBank/DDBJ whole genome shotgun (WGS) entry which is preliminary data.</text>
</comment>
<keyword evidence="2" id="KW-0732">Signal</keyword>
<evidence type="ECO:0000313" key="5">
    <source>
        <dbReference type="Proteomes" id="UP001209344"/>
    </source>
</evidence>
<feature type="compositionally biased region" description="Low complexity" evidence="1">
    <location>
        <begin position="284"/>
        <end position="301"/>
    </location>
</feature>
<reference evidence="4" key="1">
    <citation type="submission" date="2022-11" db="EMBL/GenBank/DDBJ databases">
        <title>Genomic repertoires linked with pathogenic potency of arthritogenic Prevotella copri isolated from the gut of rheumatoid arthritis patients.</title>
        <authorList>
            <person name="Nii T."/>
            <person name="Maeda Y."/>
            <person name="Motooka D."/>
            <person name="Naito M."/>
            <person name="Matsumoto Y."/>
            <person name="Ogawa T."/>
            <person name="Oguro-Igashira E."/>
            <person name="Kishikawa T."/>
            <person name="Yamashita M."/>
            <person name="Koizumi S."/>
            <person name="Kurakawa T."/>
            <person name="Okumura R."/>
            <person name="Kayama H."/>
            <person name="Murakami M."/>
            <person name="Sakaguchi T."/>
            <person name="Das B."/>
            <person name="Nakamura S."/>
            <person name="Okada Y."/>
            <person name="Kumanogoh A."/>
            <person name="Takeda K."/>
        </authorList>
    </citation>
    <scope>NUCLEOTIDE SEQUENCE</scope>
    <source>
        <strain evidence="4">F3-75</strain>
    </source>
</reference>
<sequence>MKKLMICLVAVMALLFSVSSCKPSLPGGVLSKGKMTDILYDYHLALAMAHMDDNGDKGQSLAYREAVLRKHDVTSAEFDSSMVYYMRHTELLEDVYKDLTDRYNNEITAMGGSAKGGGEFANLSATGDTANVWNLATSMMFMPVKPFNSTSFDIKVDSTFHKGDRLMLDFDAQFIYQDGMRNGVAMLAVQFGNDSIAQRTIMIQSTQHYSVELSDADSLGIKSVKGYFMLMNGDNSTGVSSQTTLKLMFLEHIKLIRMHPQKPVAAPAGSSPSASSDSLRKDSASSASSSSASSSSSSSGDKPGEQTFEMSSQKPVHPIRMPDGKPLKPLKEMKPMKAEPLKTR</sequence>
<feature type="compositionally biased region" description="Basic and acidic residues" evidence="1">
    <location>
        <begin position="320"/>
        <end position="344"/>
    </location>
</feature>
<feature type="chain" id="PRO_5042929024" evidence="2">
    <location>
        <begin position="23"/>
        <end position="344"/>
    </location>
</feature>
<dbReference type="Proteomes" id="UP001209344">
    <property type="component" value="Unassembled WGS sequence"/>
</dbReference>
<accession>A0AAP3BA57</accession>